<evidence type="ECO:0000256" key="1">
    <source>
        <dbReference type="SAM" id="Phobius"/>
    </source>
</evidence>
<sequence>MDKEKEPLMPDMKPSQEDIALRQKQLQARRIAAQRAAAAKTGPTASVTAPAPKQTLAVAALVIALGMGGLAAFLFMQLQTLQGQFANAEAVLKSQAANINVLNEKLSVTGENANLSLDALKVIIKEHDTEIRKLWDVANKRNKADIASNEKAIGALKGSLAGLDKELKANTDKQQKAIAAGDAATQKKLDASLADMKKKIAKVEAQVLAMPAETELRVAQNTESIQSLEAAMTKMRQSGAGGNLADMKLEIEDIQIRLDRIQNALGGSAQ</sequence>
<keyword evidence="1" id="KW-0472">Membrane</keyword>
<dbReference type="EMBL" id="JAOANI010000012">
    <property type="protein sequence ID" value="MCT7358216.1"/>
    <property type="molecule type" value="Genomic_DNA"/>
</dbReference>
<comment type="caution">
    <text evidence="2">The sequence shown here is derived from an EMBL/GenBank/DDBJ whole genome shotgun (WGS) entry which is preliminary data.</text>
</comment>
<protein>
    <submittedName>
        <fullName evidence="2">Uncharacterized protein</fullName>
    </submittedName>
</protein>
<feature type="transmembrane region" description="Helical" evidence="1">
    <location>
        <begin position="56"/>
        <end position="76"/>
    </location>
</feature>
<keyword evidence="1" id="KW-1133">Transmembrane helix</keyword>
<name>A0A9X3AG02_9GAMM</name>
<proteinExistence type="predicted"/>
<reference evidence="2" key="1">
    <citation type="journal article" date="2022" name="Front. Microbiol.">
        <title>Genome-based taxonomic rearrangement of Oceanobacter-related bacteria including the description of Thalassolituus hydrocarbonoclasticus sp. nov. and Thalassolituus pacificus sp. nov. and emended description of the genus Thalassolituus.</title>
        <authorList>
            <person name="Dong C."/>
            <person name="Wei L."/>
            <person name="Wang J."/>
            <person name="Lai Q."/>
            <person name="Huang Z."/>
            <person name="Shao Z."/>
        </authorList>
    </citation>
    <scope>NUCLEOTIDE SEQUENCE</scope>
    <source>
        <strain evidence="2">59MF3M-4</strain>
    </source>
</reference>
<evidence type="ECO:0000313" key="2">
    <source>
        <dbReference type="EMBL" id="MCT7358216.1"/>
    </source>
</evidence>
<gene>
    <name evidence="2" type="ORF">NYR02_04165</name>
</gene>
<keyword evidence="3" id="KW-1185">Reference proteome</keyword>
<organism evidence="2 3">
    <name type="scientific">Thalassolituus pacificus</name>
    <dbReference type="NCBI Taxonomy" id="2975440"/>
    <lineage>
        <taxon>Bacteria</taxon>
        <taxon>Pseudomonadati</taxon>
        <taxon>Pseudomonadota</taxon>
        <taxon>Gammaproteobacteria</taxon>
        <taxon>Oceanospirillales</taxon>
        <taxon>Oceanospirillaceae</taxon>
        <taxon>Thalassolituus</taxon>
    </lineage>
</organism>
<keyword evidence="1" id="KW-0812">Transmembrane</keyword>
<evidence type="ECO:0000313" key="3">
    <source>
        <dbReference type="Proteomes" id="UP001147830"/>
    </source>
</evidence>
<dbReference type="AlphaFoldDB" id="A0A9X3AG02"/>
<reference evidence="2" key="2">
    <citation type="submission" date="2022-08" db="EMBL/GenBank/DDBJ databases">
        <authorList>
            <person name="Dong C."/>
        </authorList>
    </citation>
    <scope>NUCLEOTIDE SEQUENCE</scope>
    <source>
        <strain evidence="2">59MF3M-4</strain>
    </source>
</reference>
<accession>A0A9X3AG02</accession>
<dbReference type="RefSeq" id="WP_260975136.1">
    <property type="nucleotide sequence ID" value="NZ_JAOANI010000012.1"/>
</dbReference>
<dbReference type="Proteomes" id="UP001147830">
    <property type="component" value="Unassembled WGS sequence"/>
</dbReference>